<protein>
    <recommendedName>
        <fullName evidence="3">Zn(2)-C6 fungal-type domain-containing protein</fullName>
    </recommendedName>
</protein>
<name>A0A1Y2F7A0_9BASI</name>
<evidence type="ECO:0000256" key="1">
    <source>
        <dbReference type="ARBA" id="ARBA00023242"/>
    </source>
</evidence>
<evidence type="ECO:0000256" key="2">
    <source>
        <dbReference type="SAM" id="MobiDB-lite"/>
    </source>
</evidence>
<dbReference type="AlphaFoldDB" id="A0A1Y2F7A0"/>
<evidence type="ECO:0000313" key="4">
    <source>
        <dbReference type="EMBL" id="ORY79729.1"/>
    </source>
</evidence>
<dbReference type="GO" id="GO:0000981">
    <property type="term" value="F:DNA-binding transcription factor activity, RNA polymerase II-specific"/>
    <property type="evidence" value="ECO:0007669"/>
    <property type="project" value="InterPro"/>
</dbReference>
<dbReference type="EMBL" id="MCGR01000026">
    <property type="protein sequence ID" value="ORY79729.1"/>
    <property type="molecule type" value="Genomic_DNA"/>
</dbReference>
<dbReference type="SUPFAM" id="SSF57701">
    <property type="entry name" value="Zn2/Cys6 DNA-binding domain"/>
    <property type="match status" value="1"/>
</dbReference>
<reference evidence="4 5" key="1">
    <citation type="submission" date="2016-07" db="EMBL/GenBank/DDBJ databases">
        <title>Pervasive Adenine N6-methylation of Active Genes in Fungi.</title>
        <authorList>
            <consortium name="DOE Joint Genome Institute"/>
            <person name="Mondo S.J."/>
            <person name="Dannebaum R.O."/>
            <person name="Kuo R.C."/>
            <person name="Labutti K."/>
            <person name="Haridas S."/>
            <person name="Kuo A."/>
            <person name="Salamov A."/>
            <person name="Ahrendt S.R."/>
            <person name="Lipzen A."/>
            <person name="Sullivan W."/>
            <person name="Andreopoulos W.B."/>
            <person name="Clum A."/>
            <person name="Lindquist E."/>
            <person name="Daum C."/>
            <person name="Ramamoorthy G.K."/>
            <person name="Gryganskyi A."/>
            <person name="Culley D."/>
            <person name="Magnuson J.K."/>
            <person name="James T.Y."/>
            <person name="O'Malley M.A."/>
            <person name="Stajich J.E."/>
            <person name="Spatafora J.W."/>
            <person name="Visel A."/>
            <person name="Grigoriev I.V."/>
        </authorList>
    </citation>
    <scope>NUCLEOTIDE SEQUENCE [LARGE SCALE GENOMIC DNA]</scope>
    <source>
        <strain evidence="4 5">62-1032</strain>
    </source>
</reference>
<dbReference type="SMART" id="SM00066">
    <property type="entry name" value="GAL4"/>
    <property type="match status" value="1"/>
</dbReference>
<feature type="region of interest" description="Disordered" evidence="2">
    <location>
        <begin position="69"/>
        <end position="154"/>
    </location>
</feature>
<keyword evidence="1" id="KW-0539">Nucleus</keyword>
<feature type="compositionally biased region" description="Pro residues" evidence="2">
    <location>
        <begin position="114"/>
        <end position="126"/>
    </location>
</feature>
<organism evidence="4 5">
    <name type="scientific">Leucosporidium creatinivorum</name>
    <dbReference type="NCBI Taxonomy" id="106004"/>
    <lineage>
        <taxon>Eukaryota</taxon>
        <taxon>Fungi</taxon>
        <taxon>Dikarya</taxon>
        <taxon>Basidiomycota</taxon>
        <taxon>Pucciniomycotina</taxon>
        <taxon>Microbotryomycetes</taxon>
        <taxon>Leucosporidiales</taxon>
        <taxon>Leucosporidium</taxon>
    </lineage>
</organism>
<evidence type="ECO:0000313" key="5">
    <source>
        <dbReference type="Proteomes" id="UP000193467"/>
    </source>
</evidence>
<evidence type="ECO:0000259" key="3">
    <source>
        <dbReference type="SMART" id="SM00066"/>
    </source>
</evidence>
<feature type="compositionally biased region" description="Polar residues" evidence="2">
    <location>
        <begin position="81"/>
        <end position="94"/>
    </location>
</feature>
<gene>
    <name evidence="4" type="ORF">BCR35DRAFT_94195</name>
</gene>
<accession>A0A1Y2F7A0</accession>
<dbReference type="PANTHER" id="PTHR31668">
    <property type="entry name" value="GLUCOSE TRANSPORT TRANSCRIPTION REGULATOR RGT1-RELATED-RELATED"/>
    <property type="match status" value="1"/>
</dbReference>
<feature type="compositionally biased region" description="Low complexity" evidence="2">
    <location>
        <begin position="95"/>
        <end position="113"/>
    </location>
</feature>
<dbReference type="GO" id="GO:0008270">
    <property type="term" value="F:zinc ion binding"/>
    <property type="evidence" value="ECO:0007669"/>
    <property type="project" value="InterPro"/>
</dbReference>
<proteinExistence type="predicted"/>
<sequence>MTPPIPVGAERQRPAKSCARCRSAKSKCTGFNDAELAALEEDLSRTNGRKCDRCLRLNVECVFLPSKRKGRPRRLPKEGETNTTTTSQSASPSDQQRAAAQLPSPSASGSLSPSPSPSPPPVPQPPQSYQINSPPVFAPSSTFIPPSPPRDTTYDDLAEAHLARIAPYAALLPPTLIECSAYLCQAGNHLHHAIRSLLDPNKVTVDQLTPLEDLGTRLDDLQAAVLSVFLSYGIGVKMVAKERLTWVCERLAQVGWEGDEAKDYGYGQWNETVRRLGWMCWGLEIQLGVLTGSRERVLGNVYPSQSASLSRFVVQRTKNPSIDSLHRQALALLYEATSTSPLDAPTAHARAQTLITSAHSLYVQAAAYYTSTRTEAAFMTAIMSSAATIFLLSSSSIFSTFAAPAFACGIDSTSKPPASAHGLIVAAAQQIIAIVRASLDPSFPPPVHSPFFGCGLLIAVRGLLIGNEGEGQGVQEGTEREVQLVEGVLQGQAGLWQEARSLLNEVGLLRRTLLVG</sequence>
<comment type="caution">
    <text evidence="4">The sequence shown here is derived from an EMBL/GenBank/DDBJ whole genome shotgun (WGS) entry which is preliminary data.</text>
</comment>
<dbReference type="InterPro" id="IPR050797">
    <property type="entry name" value="Carb_Metab_Trans_Reg"/>
</dbReference>
<feature type="domain" description="Zn(2)-C6 fungal-type" evidence="3">
    <location>
        <begin position="12"/>
        <end position="72"/>
    </location>
</feature>
<dbReference type="Proteomes" id="UP000193467">
    <property type="component" value="Unassembled WGS sequence"/>
</dbReference>
<dbReference type="InterPro" id="IPR001138">
    <property type="entry name" value="Zn2Cys6_DnaBD"/>
</dbReference>
<keyword evidence="5" id="KW-1185">Reference proteome</keyword>
<dbReference type="Gene3D" id="4.10.240.10">
    <property type="entry name" value="Zn(2)-C6 fungal-type DNA-binding domain"/>
    <property type="match status" value="1"/>
</dbReference>
<dbReference type="CDD" id="cd00067">
    <property type="entry name" value="GAL4"/>
    <property type="match status" value="1"/>
</dbReference>
<dbReference type="InParanoid" id="A0A1Y2F7A0"/>
<dbReference type="InterPro" id="IPR036864">
    <property type="entry name" value="Zn2-C6_fun-type_DNA-bd_sf"/>
</dbReference>
<feature type="compositionally biased region" description="Polar residues" evidence="2">
    <location>
        <begin position="129"/>
        <end position="144"/>
    </location>
</feature>
<dbReference type="OrthoDB" id="2525012at2759"/>